<name>A0A976SJK9_THEOR</name>
<dbReference type="EMBL" id="CP056071">
    <property type="protein sequence ID" value="UVC50027.1"/>
    <property type="molecule type" value="Genomic_DNA"/>
</dbReference>
<evidence type="ECO:0000256" key="1">
    <source>
        <dbReference type="SAM" id="MobiDB-lite"/>
    </source>
</evidence>
<dbReference type="Proteomes" id="UP000244811">
    <property type="component" value="Chromosome 2"/>
</dbReference>
<reference evidence="2" key="1">
    <citation type="submission" date="2022-07" db="EMBL/GenBank/DDBJ databases">
        <title>Evaluation of T. orientalis genome assembly methods using nanopore sequencing and analysis of variation between genomes.</title>
        <authorList>
            <person name="Yam J."/>
            <person name="Micallef M.L."/>
            <person name="Liu M."/>
            <person name="Djordjevic S.P."/>
            <person name="Bogema D.R."/>
            <person name="Jenkins C."/>
        </authorList>
    </citation>
    <scope>NUCLEOTIDE SEQUENCE</scope>
    <source>
        <strain evidence="2">Goon Nure</strain>
    </source>
</reference>
<accession>A0A976SJK9</accession>
<protein>
    <submittedName>
        <fullName evidence="2">Uncharacterized protein</fullName>
    </submittedName>
</protein>
<proteinExistence type="predicted"/>
<feature type="region of interest" description="Disordered" evidence="1">
    <location>
        <begin position="303"/>
        <end position="366"/>
    </location>
</feature>
<feature type="compositionally biased region" description="Basic and acidic residues" evidence="1">
    <location>
        <begin position="303"/>
        <end position="328"/>
    </location>
</feature>
<dbReference type="AlphaFoldDB" id="A0A976SJK9"/>
<feature type="compositionally biased region" description="Polar residues" evidence="1">
    <location>
        <begin position="333"/>
        <end position="366"/>
    </location>
</feature>
<gene>
    <name evidence="2" type="ORF">MACK_003650</name>
</gene>
<evidence type="ECO:0000313" key="2">
    <source>
        <dbReference type="EMBL" id="UVC50027.1"/>
    </source>
</evidence>
<organism evidence="2 3">
    <name type="scientific">Theileria orientalis</name>
    <dbReference type="NCBI Taxonomy" id="68886"/>
    <lineage>
        <taxon>Eukaryota</taxon>
        <taxon>Sar</taxon>
        <taxon>Alveolata</taxon>
        <taxon>Apicomplexa</taxon>
        <taxon>Aconoidasida</taxon>
        <taxon>Piroplasmida</taxon>
        <taxon>Theileriidae</taxon>
        <taxon>Theileria</taxon>
    </lineage>
</organism>
<sequence>MANQCVDMVEAYLDQLREEGCKLIQWSDDLKHQLPPNPSTPAHSGSVTLRAGQQNAVSTFPNPAVASSNQVPGDLLALGNKTPSNNARNFNQFQLNSLDTSQLAKEFPHLSGQNDVHRLLMILYNNYKFVLKKYEELNEQKLSYIEGLKEYQYKLDNSNYLIQLQRSQLSNLTNVAPTNSDLAANSGAVAAGWLNKEHTLLNRERELIRLREEELTAREEELKSKEESLVGREEALMAKQLEVNAKAEDLVGREQELTSKQEALADRESNLAAKENELTERERLLSENEVLFKAKQDEFLAKEIHDSGKEPSLAERDKSISVEEHGDVLYKTVSPNTNDGNTDTADKGAQSTDHQTIATNTLEEDE</sequence>
<evidence type="ECO:0000313" key="3">
    <source>
        <dbReference type="Proteomes" id="UP000244811"/>
    </source>
</evidence>